<dbReference type="GO" id="GO:0004642">
    <property type="term" value="F:phosphoribosylformylglycinamidine synthase activity"/>
    <property type="evidence" value="ECO:0007669"/>
    <property type="project" value="UniProtKB-EC"/>
</dbReference>
<keyword evidence="10" id="KW-1185">Reference proteome</keyword>
<sequence>MGNVFRCYVEKRPGFAVEAQHLLGELRGPLGLTGLTGVRLLRRYDVEGVSRAVYEAARTTVLSEPQVDDVWDEAVPEQDGAWDRLLAVEALPGQYDQRADSCAQCIQMMTGGERPLVAAATVYLLTGSLTDGEFEQIRGYLVNPVESREAALDKPDTLRRQYPEPASVPVLEGFTALDRAGLEGLLEQYGLAMDLGDLAFLQAYFREEERRDPTLTEVRLVDTYWSDHCRHTTFSTHLDQVEIGAGPVRQAYERYLAARVEVYGQEKAARRPQTLMDIATIGAKTLKKRGKLPELDESEEINACSIHVPAQVDGQEQDWLLMFKNETHNHPTEIEPFGGAATCIGGCIRDPLSGRVYVHQAMRVTGCGDPRTPFDQTLPGKLPQRKLAQTAAAGYSSYGNQIGLATGHVAEVYHEGYVAKHLECGAVVGAAPARNVRRERPAPGDVVILLGGRTGRDGIGGATGSSKSHNQNSLTTMASEVQKGNAPEERKLQRLFRDGNVTRLIKRCNDFGAGGVSVAIGELADGLEIDLDAVRKKYDGLDGTELAISESQERMAVVVAPEDEAAFLAAAARENLEAYRVAVVTASPRMVMRWRGETIADLSRAFLDTNGAVKHAGVCVSAPKPEPDRKAPAERSLRDVAASLKCASRRGLTERFDGSIGAGSVLMPFGGKYQRTPAQAMAALFPVLPGQTTDQASVMAWGFDPDWMSADPYTGAIGSVVTSVAKLVAAGADYRKAYLTFQEYFEKLRQDPARWGKPFQALLGALDAQLGLDCAAIGGKDSMSGSFLDQDVPPTLISFAIAPAKAGEVLSPEFKEPGHPVYRFGGAAAGDYPAHRAAWEAFYALCRAGKVRAAWAVEAGGVLEGLMNMSFGNRIGFRAAEGAELSARPGAILAELTETVETPHAVRLGDTAAAPEIVAGGDRASIAELLALNEGVLEDVYPTRAGTAAPVPALNWDKRSPAVCKAKTARPRVVIPVFPGTNCEYDSARACLQAGLEPEIVVVRNLTPADLTASTAALERAVRGAQIVFLPGGFSGGDEPDGSAKFICSFFRNPALTDAVHDLLKRRDGLMLGICNGFQALIKLGLVPYGEIRAMDAGCPTLTYNDIGRHQSRYVTTRVASVQSPWMLRSNVGDLHAIPISHGEGRFVAPAEELERLIANGQVATQYVDADGVPSMEIDVNPNGSAACIEGIFSPDGRVFGKMGHSERRGAFVGVNIPGDRRQPLFESGAEYFR</sequence>
<dbReference type="Pfam" id="PF13507">
    <property type="entry name" value="GATase_5"/>
    <property type="match status" value="1"/>
</dbReference>
<dbReference type="CDD" id="cd02204">
    <property type="entry name" value="PurL_repeat2"/>
    <property type="match status" value="1"/>
</dbReference>
<keyword evidence="6" id="KW-0460">Magnesium</keyword>
<protein>
    <submittedName>
        <fullName evidence="9">Phosphoribosylformylglycinamidine synthase</fullName>
        <ecNumber evidence="9">6.3.5.3</ecNumber>
    </submittedName>
</protein>
<dbReference type="InterPro" id="IPR010918">
    <property type="entry name" value="PurM-like_C_dom"/>
</dbReference>
<evidence type="ECO:0000256" key="6">
    <source>
        <dbReference type="ARBA" id="ARBA00022842"/>
    </source>
</evidence>
<dbReference type="InterPro" id="IPR036676">
    <property type="entry name" value="PurM-like_C_sf"/>
</dbReference>
<dbReference type="NCBIfam" id="TIGR01857">
    <property type="entry name" value="FGAM-synthase"/>
    <property type="match status" value="1"/>
</dbReference>
<dbReference type="GO" id="GO:0005737">
    <property type="term" value="C:cytoplasm"/>
    <property type="evidence" value="ECO:0007669"/>
    <property type="project" value="TreeGrafter"/>
</dbReference>
<dbReference type="InterPro" id="IPR010141">
    <property type="entry name" value="FGAM_synthase"/>
</dbReference>
<dbReference type="EC" id="6.3.5.3" evidence="9"/>
<evidence type="ECO:0000313" key="9">
    <source>
        <dbReference type="EMBL" id="MBC5734954.1"/>
    </source>
</evidence>
<dbReference type="SUPFAM" id="SSF52317">
    <property type="entry name" value="Class I glutamine amidotransferase-like"/>
    <property type="match status" value="1"/>
</dbReference>
<evidence type="ECO:0000259" key="7">
    <source>
        <dbReference type="Pfam" id="PF02769"/>
    </source>
</evidence>
<evidence type="ECO:0000313" key="10">
    <source>
        <dbReference type="Proteomes" id="UP000661435"/>
    </source>
</evidence>
<comment type="caution">
    <text evidence="9">The sequence shown here is derived from an EMBL/GenBank/DDBJ whole genome shotgun (WGS) entry which is preliminary data.</text>
</comment>
<dbReference type="SMART" id="SM01211">
    <property type="entry name" value="GATase_5"/>
    <property type="match status" value="1"/>
</dbReference>
<dbReference type="SUPFAM" id="SSF56042">
    <property type="entry name" value="PurM C-terminal domain-like"/>
    <property type="match status" value="2"/>
</dbReference>
<dbReference type="GO" id="GO:0005524">
    <property type="term" value="F:ATP binding"/>
    <property type="evidence" value="ECO:0007669"/>
    <property type="project" value="UniProtKB-KW"/>
</dbReference>
<accession>A0A8J6JHV7</accession>
<evidence type="ECO:0000256" key="1">
    <source>
        <dbReference type="ARBA" id="ARBA00022598"/>
    </source>
</evidence>
<dbReference type="InterPro" id="IPR036921">
    <property type="entry name" value="PurM-like_N_sf"/>
</dbReference>
<evidence type="ECO:0000256" key="3">
    <source>
        <dbReference type="ARBA" id="ARBA00022741"/>
    </source>
</evidence>
<dbReference type="Gene3D" id="3.90.650.10">
    <property type="entry name" value="PurM-like C-terminal domain"/>
    <property type="match status" value="1"/>
</dbReference>
<evidence type="ECO:0000259" key="8">
    <source>
        <dbReference type="Pfam" id="PF18072"/>
    </source>
</evidence>
<keyword evidence="2" id="KW-0479">Metal-binding</keyword>
<name>A0A8J6JHV7_9FIRM</name>
<dbReference type="Pfam" id="PF02769">
    <property type="entry name" value="AIRS_C"/>
    <property type="match status" value="1"/>
</dbReference>
<dbReference type="EMBL" id="JACOPP010000030">
    <property type="protein sequence ID" value="MBC5734954.1"/>
    <property type="molecule type" value="Genomic_DNA"/>
</dbReference>
<dbReference type="Gene3D" id="3.30.1330.10">
    <property type="entry name" value="PurM-like, N-terminal domain"/>
    <property type="match status" value="2"/>
</dbReference>
<feature type="domain" description="PurM-like C-terminal" evidence="7">
    <location>
        <begin position="443"/>
        <end position="594"/>
    </location>
</feature>
<feature type="domain" description="Phosphoribosylformylglycinamidine synthase linker" evidence="8">
    <location>
        <begin position="186"/>
        <end position="231"/>
    </location>
</feature>
<keyword evidence="1 9" id="KW-0436">Ligase</keyword>
<dbReference type="PANTHER" id="PTHR10099">
    <property type="entry name" value="PHOSPHORIBOSYLFORMYLGLYCINAMIDINE SYNTHASE"/>
    <property type="match status" value="1"/>
</dbReference>
<dbReference type="CDD" id="cd02203">
    <property type="entry name" value="PurL_repeat1"/>
    <property type="match status" value="1"/>
</dbReference>
<dbReference type="InterPro" id="IPR029062">
    <property type="entry name" value="Class_I_gatase-like"/>
</dbReference>
<dbReference type="SUPFAM" id="SSF55326">
    <property type="entry name" value="PurM N-terminal domain-like"/>
    <property type="match status" value="2"/>
</dbReference>
<dbReference type="PANTHER" id="PTHR10099:SF1">
    <property type="entry name" value="PHOSPHORIBOSYLFORMYLGLYCINAMIDINE SYNTHASE"/>
    <property type="match status" value="1"/>
</dbReference>
<dbReference type="AlphaFoldDB" id="A0A8J6JHV7"/>
<dbReference type="Proteomes" id="UP000661435">
    <property type="component" value="Unassembled WGS sequence"/>
</dbReference>
<evidence type="ECO:0000256" key="4">
    <source>
        <dbReference type="ARBA" id="ARBA00022755"/>
    </source>
</evidence>
<keyword evidence="4" id="KW-0658">Purine biosynthesis</keyword>
<dbReference type="Pfam" id="PF18072">
    <property type="entry name" value="FGAR-AT_linker"/>
    <property type="match status" value="1"/>
</dbReference>
<keyword evidence="5" id="KW-0067">ATP-binding</keyword>
<reference evidence="9" key="1">
    <citation type="submission" date="2020-08" db="EMBL/GenBank/DDBJ databases">
        <title>Genome public.</title>
        <authorList>
            <person name="Liu C."/>
            <person name="Sun Q."/>
        </authorList>
    </citation>
    <scope>NUCLEOTIDE SEQUENCE</scope>
    <source>
        <strain evidence="9">NSJ-51</strain>
    </source>
</reference>
<evidence type="ECO:0000256" key="2">
    <source>
        <dbReference type="ARBA" id="ARBA00022723"/>
    </source>
</evidence>
<organism evidence="9 10">
    <name type="scientific">Lawsonibacter hominis</name>
    <dbReference type="NCBI Taxonomy" id="2763053"/>
    <lineage>
        <taxon>Bacteria</taxon>
        <taxon>Bacillati</taxon>
        <taxon>Bacillota</taxon>
        <taxon>Clostridia</taxon>
        <taxon>Eubacteriales</taxon>
        <taxon>Oscillospiraceae</taxon>
        <taxon>Lawsonibacter</taxon>
    </lineage>
</organism>
<dbReference type="InterPro" id="IPR041609">
    <property type="entry name" value="PurL_linker"/>
</dbReference>
<dbReference type="GO" id="GO:0006164">
    <property type="term" value="P:purine nucleotide biosynthetic process"/>
    <property type="evidence" value="ECO:0007669"/>
    <property type="project" value="UniProtKB-KW"/>
</dbReference>
<dbReference type="RefSeq" id="WP_186908773.1">
    <property type="nucleotide sequence ID" value="NZ_JACOPP010000030.1"/>
</dbReference>
<evidence type="ECO:0000256" key="5">
    <source>
        <dbReference type="ARBA" id="ARBA00022840"/>
    </source>
</evidence>
<dbReference type="GO" id="GO:0046872">
    <property type="term" value="F:metal ion binding"/>
    <property type="evidence" value="ECO:0007669"/>
    <property type="project" value="UniProtKB-KW"/>
</dbReference>
<keyword evidence="3" id="KW-0547">Nucleotide-binding</keyword>
<proteinExistence type="predicted"/>
<dbReference type="FunFam" id="3.30.1330.10:FF:000013">
    <property type="entry name" value="Phosphoribosylformylglycinamidine synthase"/>
    <property type="match status" value="1"/>
</dbReference>
<dbReference type="Gene3D" id="3.40.50.880">
    <property type="match status" value="1"/>
</dbReference>
<gene>
    <name evidence="9" type="ORF">H8S57_14640</name>
</gene>